<name>A0A2T0TB03_9PSEU</name>
<dbReference type="AlphaFoldDB" id="A0A2T0TB03"/>
<evidence type="ECO:0000313" key="7">
    <source>
        <dbReference type="EMBL" id="PRY42846.1"/>
    </source>
</evidence>
<evidence type="ECO:0000256" key="5">
    <source>
        <dbReference type="ARBA" id="ARBA00023002"/>
    </source>
</evidence>
<comment type="similarity">
    <text evidence="2">Belongs to the zinc-containing alcohol dehydrogenase family.</text>
</comment>
<evidence type="ECO:0000256" key="3">
    <source>
        <dbReference type="ARBA" id="ARBA00022723"/>
    </source>
</evidence>
<evidence type="ECO:0000256" key="1">
    <source>
        <dbReference type="ARBA" id="ARBA00001947"/>
    </source>
</evidence>
<dbReference type="OrthoDB" id="4539104at2"/>
<dbReference type="EMBL" id="PVTF01000004">
    <property type="protein sequence ID" value="PRY42846.1"/>
    <property type="molecule type" value="Genomic_DNA"/>
</dbReference>
<dbReference type="InterPro" id="IPR011032">
    <property type="entry name" value="GroES-like_sf"/>
</dbReference>
<dbReference type="SUPFAM" id="SSF50129">
    <property type="entry name" value="GroES-like"/>
    <property type="match status" value="1"/>
</dbReference>
<dbReference type="GO" id="GO:0046872">
    <property type="term" value="F:metal ion binding"/>
    <property type="evidence" value="ECO:0007669"/>
    <property type="project" value="UniProtKB-KW"/>
</dbReference>
<organism evidence="7 8">
    <name type="scientific">Umezawaea tangerina</name>
    <dbReference type="NCBI Taxonomy" id="84725"/>
    <lineage>
        <taxon>Bacteria</taxon>
        <taxon>Bacillati</taxon>
        <taxon>Actinomycetota</taxon>
        <taxon>Actinomycetes</taxon>
        <taxon>Pseudonocardiales</taxon>
        <taxon>Pseudonocardiaceae</taxon>
        <taxon>Umezawaea</taxon>
    </lineage>
</organism>
<keyword evidence="3" id="KW-0479">Metal-binding</keyword>
<proteinExistence type="inferred from homology"/>
<dbReference type="PANTHER" id="PTHR43350">
    <property type="entry name" value="NAD-DEPENDENT ALCOHOL DEHYDROGENASE"/>
    <property type="match status" value="1"/>
</dbReference>
<accession>A0A2T0TB03</accession>
<evidence type="ECO:0000259" key="6">
    <source>
        <dbReference type="Pfam" id="PF08240"/>
    </source>
</evidence>
<dbReference type="Gene3D" id="3.90.180.10">
    <property type="entry name" value="Medium-chain alcohol dehydrogenases, catalytic domain"/>
    <property type="match status" value="2"/>
</dbReference>
<dbReference type="SUPFAM" id="SSF51735">
    <property type="entry name" value="NAD(P)-binding Rossmann-fold domains"/>
    <property type="match status" value="1"/>
</dbReference>
<comment type="cofactor">
    <cofactor evidence="1">
        <name>Zn(2+)</name>
        <dbReference type="ChEBI" id="CHEBI:29105"/>
    </cofactor>
</comment>
<sequence length="324" mass="33601">MDQLAVALTGDGPRLTREPLAHDGMPGVLVRTELMGVCRSDLKEITGVRGGPSQFGHELVGVVEDGVLPVGTRVCLDPNVPVRRGSGFARRLWVSGAAADLARALPVAPDGVGARTLVFAEPAACAAHCVAMAERHLGTPPRTVTVLGAGVAGVLIAGLAELGGAGVALHNRGRDRLDFLVSRGVLPGVVGRGVPPDSQDVVVVATSFVFPDLLRDALRLVRPGGVVMLYGGTKTGDRLPELDCDLDTVRRKESAWMAGWHGKPVVVGGSYGTGPADFPRAMRALADGLAVEPLVSGEVALADLPAELDRLTTDRVLGKVLVTP</sequence>
<reference evidence="7 8" key="1">
    <citation type="submission" date="2018-03" db="EMBL/GenBank/DDBJ databases">
        <title>Genomic Encyclopedia of Archaeal and Bacterial Type Strains, Phase II (KMG-II): from individual species to whole genera.</title>
        <authorList>
            <person name="Goeker M."/>
        </authorList>
    </citation>
    <scope>NUCLEOTIDE SEQUENCE [LARGE SCALE GENOMIC DNA]</scope>
    <source>
        <strain evidence="7 8">DSM 44720</strain>
    </source>
</reference>
<dbReference type="GO" id="GO:0016491">
    <property type="term" value="F:oxidoreductase activity"/>
    <property type="evidence" value="ECO:0007669"/>
    <property type="project" value="UniProtKB-KW"/>
</dbReference>
<dbReference type="RefSeq" id="WP_106188197.1">
    <property type="nucleotide sequence ID" value="NZ_PVTF01000004.1"/>
</dbReference>
<dbReference type="InterPro" id="IPR036291">
    <property type="entry name" value="NAD(P)-bd_dom_sf"/>
</dbReference>
<feature type="domain" description="Alcohol dehydrogenase-like N-terminal" evidence="6">
    <location>
        <begin position="28"/>
        <end position="79"/>
    </location>
</feature>
<protein>
    <submittedName>
        <fullName evidence="7">Threonine dehydrogenase-like Zn-dependent dehydrogenase</fullName>
    </submittedName>
</protein>
<evidence type="ECO:0000313" key="8">
    <source>
        <dbReference type="Proteomes" id="UP000239494"/>
    </source>
</evidence>
<keyword evidence="5" id="KW-0560">Oxidoreductase</keyword>
<dbReference type="Proteomes" id="UP000239494">
    <property type="component" value="Unassembled WGS sequence"/>
</dbReference>
<dbReference type="InterPro" id="IPR013154">
    <property type="entry name" value="ADH-like_N"/>
</dbReference>
<dbReference type="Pfam" id="PF08240">
    <property type="entry name" value="ADH_N"/>
    <property type="match status" value="1"/>
</dbReference>
<keyword evidence="4" id="KW-0862">Zinc</keyword>
<gene>
    <name evidence="7" type="ORF">CLV43_104683</name>
</gene>
<evidence type="ECO:0000256" key="2">
    <source>
        <dbReference type="ARBA" id="ARBA00008072"/>
    </source>
</evidence>
<dbReference type="PANTHER" id="PTHR43350:SF17">
    <property type="entry name" value="NAD-DEPENDENT ALCOHOL DEHYDROGENASE"/>
    <property type="match status" value="1"/>
</dbReference>
<comment type="caution">
    <text evidence="7">The sequence shown here is derived from an EMBL/GenBank/DDBJ whole genome shotgun (WGS) entry which is preliminary data.</text>
</comment>
<dbReference type="Gene3D" id="3.40.50.720">
    <property type="entry name" value="NAD(P)-binding Rossmann-like Domain"/>
    <property type="match status" value="1"/>
</dbReference>
<keyword evidence="8" id="KW-1185">Reference proteome</keyword>
<evidence type="ECO:0000256" key="4">
    <source>
        <dbReference type="ARBA" id="ARBA00022833"/>
    </source>
</evidence>